<accession>A0A3L7CW60</accession>
<evidence type="ECO:0000259" key="1">
    <source>
        <dbReference type="Pfam" id="PF22296"/>
    </source>
</evidence>
<protein>
    <submittedName>
        <fullName evidence="2">Four helix bundle protein</fullName>
    </submittedName>
</protein>
<dbReference type="AlphaFoldDB" id="A0A3L7CW60"/>
<gene>
    <name evidence="2" type="ORF">D9548_08030</name>
</gene>
<organism evidence="2 3">
    <name type="scientific">Geobacillus stearothermophilus</name>
    <name type="common">Bacillus stearothermophilus</name>
    <dbReference type="NCBI Taxonomy" id="1422"/>
    <lineage>
        <taxon>Bacteria</taxon>
        <taxon>Bacillati</taxon>
        <taxon>Bacillota</taxon>
        <taxon>Bacilli</taxon>
        <taxon>Bacillales</taxon>
        <taxon>Anoxybacillaceae</taxon>
        <taxon>Geobacillus</taxon>
    </lineage>
</organism>
<sequence>MSQSATDLILYKKTELLLHETYPVLRNFPKAEKFSLCQEIKQAFYSLLKYIILANSLYQRGRRDEIWRTAI</sequence>
<dbReference type="Gene3D" id="1.20.1440.60">
    <property type="entry name" value="23S rRNA-intervening sequence"/>
    <property type="match status" value="1"/>
</dbReference>
<dbReference type="Pfam" id="PF22296">
    <property type="entry name" value="bAvd"/>
    <property type="match status" value="1"/>
</dbReference>
<dbReference type="InterPro" id="IPR036583">
    <property type="entry name" value="23S_rRNA_IVS_sf"/>
</dbReference>
<comment type="caution">
    <text evidence="2">The sequence shown here is derived from an EMBL/GenBank/DDBJ whole genome shotgun (WGS) entry which is preliminary data.</text>
</comment>
<dbReference type="EMBL" id="RCTJ01000022">
    <property type="protein sequence ID" value="RLQ14051.1"/>
    <property type="molecule type" value="Genomic_DNA"/>
</dbReference>
<name>A0A3L7CW60_GEOSE</name>
<dbReference type="InterPro" id="IPR055360">
    <property type="entry name" value="bAvd"/>
</dbReference>
<evidence type="ECO:0000313" key="2">
    <source>
        <dbReference type="EMBL" id="RLQ14051.1"/>
    </source>
</evidence>
<feature type="domain" description="bAvd-like" evidence="1">
    <location>
        <begin position="8"/>
        <end position="60"/>
    </location>
</feature>
<dbReference type="CDD" id="cd16376">
    <property type="entry name" value="Avd_like"/>
    <property type="match status" value="1"/>
</dbReference>
<reference evidence="2 3" key="1">
    <citation type="submission" date="2018-10" db="EMBL/GenBank/DDBJ databases">
        <title>Geobacillus stearothermophilus in processing lines of powdered infant formula.</title>
        <authorList>
            <person name="Rhee M.S."/>
            <person name="Choi I.-G."/>
            <person name="Cho T.J."/>
            <person name="Park B."/>
        </authorList>
    </citation>
    <scope>NUCLEOTIDE SEQUENCE [LARGE SCALE GENOMIC DNA]</scope>
    <source>
        <strain evidence="2 3">FHS-PPGT130</strain>
    </source>
</reference>
<proteinExistence type="predicted"/>
<dbReference type="Proteomes" id="UP000266922">
    <property type="component" value="Unassembled WGS sequence"/>
</dbReference>
<evidence type="ECO:0000313" key="3">
    <source>
        <dbReference type="Proteomes" id="UP000266922"/>
    </source>
</evidence>
<dbReference type="RefSeq" id="WP_121650041.1">
    <property type="nucleotide sequence ID" value="NZ_RCTI01000020.1"/>
</dbReference>
<dbReference type="SUPFAM" id="SSF158446">
    <property type="entry name" value="IVS-encoded protein-like"/>
    <property type="match status" value="1"/>
</dbReference>